<protein>
    <recommendedName>
        <fullName evidence="3">Homeobox domain-containing protein</fullName>
    </recommendedName>
</protein>
<gene>
    <name evidence="1" type="ORF">HKI87_11g67580</name>
</gene>
<evidence type="ECO:0000313" key="2">
    <source>
        <dbReference type="Proteomes" id="UP001472866"/>
    </source>
</evidence>
<accession>A0AAX4PGL4</accession>
<dbReference type="EMBL" id="CP151511">
    <property type="protein sequence ID" value="WZN65201.1"/>
    <property type="molecule type" value="Genomic_DNA"/>
</dbReference>
<reference evidence="1 2" key="1">
    <citation type="submission" date="2024-03" db="EMBL/GenBank/DDBJ databases">
        <title>Complete genome sequence of the green alga Chloropicon roscoffensis RCC1871.</title>
        <authorList>
            <person name="Lemieux C."/>
            <person name="Pombert J.-F."/>
            <person name="Otis C."/>
            <person name="Turmel M."/>
        </authorList>
    </citation>
    <scope>NUCLEOTIDE SEQUENCE [LARGE SCALE GENOMIC DNA]</scope>
    <source>
        <strain evidence="1 2">RCC1871</strain>
    </source>
</reference>
<dbReference type="Proteomes" id="UP001472866">
    <property type="component" value="Chromosome 11"/>
</dbReference>
<evidence type="ECO:0000313" key="1">
    <source>
        <dbReference type="EMBL" id="WZN65201.1"/>
    </source>
</evidence>
<name>A0AAX4PGL4_9CHLO</name>
<organism evidence="1 2">
    <name type="scientific">Chloropicon roscoffensis</name>
    <dbReference type="NCBI Taxonomy" id="1461544"/>
    <lineage>
        <taxon>Eukaryota</taxon>
        <taxon>Viridiplantae</taxon>
        <taxon>Chlorophyta</taxon>
        <taxon>Chloropicophyceae</taxon>
        <taxon>Chloropicales</taxon>
        <taxon>Chloropicaceae</taxon>
        <taxon>Chloropicon</taxon>
    </lineage>
</organism>
<proteinExistence type="predicted"/>
<evidence type="ECO:0008006" key="3">
    <source>
        <dbReference type="Google" id="ProtNLM"/>
    </source>
</evidence>
<sequence length="94" mass="10298">MVLSDDGLVSRTFTAAEVLRLVLAGSEDANAGRWFSTASTETRSKLAEAYALEPYPSDQQMDKLARALRAPSKACVRTFYQSMHLKAMELCGHG</sequence>
<dbReference type="AlphaFoldDB" id="A0AAX4PGL4"/>
<keyword evidence="2" id="KW-1185">Reference proteome</keyword>